<reference evidence="6 7" key="1">
    <citation type="submission" date="2020-08" db="EMBL/GenBank/DDBJ databases">
        <title>Sphingobacterium sp. DN00404 isolated from aquaculture water.</title>
        <authorList>
            <person name="Zhang M."/>
        </authorList>
    </citation>
    <scope>NUCLEOTIDE SEQUENCE [LARGE SCALE GENOMIC DNA]</scope>
    <source>
        <strain evidence="6 7">KCTC 42746</strain>
    </source>
</reference>
<evidence type="ECO:0000256" key="1">
    <source>
        <dbReference type="ARBA" id="ARBA00022485"/>
    </source>
</evidence>
<accession>A0ABR7XLY7</accession>
<protein>
    <submittedName>
        <fullName evidence="6">FAD-dependent oxidoreductase</fullName>
    </submittedName>
</protein>
<dbReference type="Proteomes" id="UP000651112">
    <property type="component" value="Unassembled WGS sequence"/>
</dbReference>
<dbReference type="Gene3D" id="3.50.50.60">
    <property type="entry name" value="FAD/NAD(P)-binding domain"/>
    <property type="match status" value="1"/>
</dbReference>
<evidence type="ECO:0000256" key="3">
    <source>
        <dbReference type="ARBA" id="ARBA00023002"/>
    </source>
</evidence>
<evidence type="ECO:0000256" key="5">
    <source>
        <dbReference type="ARBA" id="ARBA00023014"/>
    </source>
</evidence>
<proteinExistence type="predicted"/>
<keyword evidence="3" id="KW-0560">Oxidoreductase</keyword>
<evidence type="ECO:0000313" key="6">
    <source>
        <dbReference type="EMBL" id="MBD1420181.1"/>
    </source>
</evidence>
<comment type="caution">
    <text evidence="6">The sequence shown here is derived from an EMBL/GenBank/DDBJ whole genome shotgun (WGS) entry which is preliminary data.</text>
</comment>
<keyword evidence="4" id="KW-0408">Iron</keyword>
<dbReference type="EMBL" id="JACNYL010000001">
    <property type="protein sequence ID" value="MBD1420181.1"/>
    <property type="molecule type" value="Genomic_DNA"/>
</dbReference>
<dbReference type="InterPro" id="IPR039650">
    <property type="entry name" value="HdrA-like"/>
</dbReference>
<gene>
    <name evidence="6" type="ORF">H8B21_01230</name>
</gene>
<evidence type="ECO:0000313" key="7">
    <source>
        <dbReference type="Proteomes" id="UP000651112"/>
    </source>
</evidence>
<evidence type="ECO:0000256" key="2">
    <source>
        <dbReference type="ARBA" id="ARBA00022723"/>
    </source>
</evidence>
<dbReference type="PRINTS" id="PR00411">
    <property type="entry name" value="PNDRDTASEI"/>
</dbReference>
<keyword evidence="1" id="KW-0004">4Fe-4S</keyword>
<dbReference type="SUPFAM" id="SSF51905">
    <property type="entry name" value="FAD/NAD(P)-binding domain"/>
    <property type="match status" value="1"/>
</dbReference>
<keyword evidence="7" id="KW-1185">Reference proteome</keyword>
<dbReference type="PANTHER" id="PTHR43498:SF1">
    <property type="entry name" value="COB--COM HETERODISULFIDE REDUCTASE IRON-SULFUR SUBUNIT A"/>
    <property type="match status" value="1"/>
</dbReference>
<dbReference type="RefSeq" id="WP_190311978.1">
    <property type="nucleotide sequence ID" value="NZ_JACNYL010000001.1"/>
</dbReference>
<dbReference type="PANTHER" id="PTHR43498">
    <property type="entry name" value="FERREDOXIN:COB-COM HETERODISULFIDE REDUCTASE SUBUNIT A"/>
    <property type="match status" value="1"/>
</dbReference>
<name>A0ABR7XLY7_9SPHI</name>
<dbReference type="Pfam" id="PF12831">
    <property type="entry name" value="FAD_oxidored"/>
    <property type="match status" value="1"/>
</dbReference>
<keyword evidence="5" id="KW-0411">Iron-sulfur</keyword>
<sequence>MGLAKKLNNYDVIVVGGGPGGIPAAIAAARQGMKTLLVERQAFLGGVAATGLPVLAFYDRTGKQVVGGIGDEIIKNLSKIGGSFEGHIPCPIHNSFTPVNPYLFRNVAAEMCEDAGVDLLFSTEIQDVFVLDGKVTGVKLFSRSVVYDVDCTILIDATGDGTAASLAGAIYEMGDAKKGNLQPVSLIFSLGNVDIDEMLAYIKTNPETFATPDTYGEGIEYTLDYFLDSQSFYFTGFEEFIKQAKTNGDFDIPRDRVIFAKQPNKNEIVVNATRVTHVDPTDPQSVSGAEIEGHRQVQMLLNFFRKYCPGFKDAFLANIACCTYARESRRVVGLKTITKADIDELLVPEDTIALAGYNVDIHQAGVGLNLLPAAHAIGIPYGCLVSKNIRGLLTSGRCISVEPYPFGLTRAMATCMAIGEAAGTAASLAVQNNTDLADIDVKTLQQLLEKNNAIVSI</sequence>
<dbReference type="InterPro" id="IPR036188">
    <property type="entry name" value="FAD/NAD-bd_sf"/>
</dbReference>
<keyword evidence="2" id="KW-0479">Metal-binding</keyword>
<evidence type="ECO:0000256" key="4">
    <source>
        <dbReference type="ARBA" id="ARBA00023004"/>
    </source>
</evidence>
<organism evidence="6 7">
    <name type="scientific">Sphingobacterium chuzhouense</name>
    <dbReference type="NCBI Taxonomy" id="1742264"/>
    <lineage>
        <taxon>Bacteria</taxon>
        <taxon>Pseudomonadati</taxon>
        <taxon>Bacteroidota</taxon>
        <taxon>Sphingobacteriia</taxon>
        <taxon>Sphingobacteriales</taxon>
        <taxon>Sphingobacteriaceae</taxon>
        <taxon>Sphingobacterium</taxon>
    </lineage>
</organism>